<sequence>FSLHRAPPGSTREARVRKVVKSTKHRRRNKVDKDVGRQSEETSNSAGVHGDPGQMGVWGDWRAGRHTRQQNYNPVLMWVQACPPVGLAGWGGWRGHWQEAGATVTGYRALSTAQALLKSSIT</sequence>
<dbReference type="EMBL" id="JARAKH010002304">
    <property type="protein sequence ID" value="KAK8372363.1"/>
    <property type="molecule type" value="Genomic_DNA"/>
</dbReference>
<dbReference type="AlphaFoldDB" id="A0AAW0SB74"/>
<evidence type="ECO:0000256" key="1">
    <source>
        <dbReference type="SAM" id="MobiDB-lite"/>
    </source>
</evidence>
<feature type="region of interest" description="Disordered" evidence="1">
    <location>
        <begin position="1"/>
        <end position="59"/>
    </location>
</feature>
<protein>
    <submittedName>
        <fullName evidence="2">Uncharacterized protein</fullName>
    </submittedName>
</protein>
<evidence type="ECO:0000313" key="3">
    <source>
        <dbReference type="Proteomes" id="UP001487740"/>
    </source>
</evidence>
<feature type="compositionally biased region" description="Basic and acidic residues" evidence="1">
    <location>
        <begin position="31"/>
        <end position="40"/>
    </location>
</feature>
<keyword evidence="3" id="KW-1185">Reference proteome</keyword>
<gene>
    <name evidence="2" type="ORF">O3P69_014965</name>
</gene>
<organism evidence="2 3">
    <name type="scientific">Scylla paramamosain</name>
    <name type="common">Mud crab</name>
    <dbReference type="NCBI Taxonomy" id="85552"/>
    <lineage>
        <taxon>Eukaryota</taxon>
        <taxon>Metazoa</taxon>
        <taxon>Ecdysozoa</taxon>
        <taxon>Arthropoda</taxon>
        <taxon>Crustacea</taxon>
        <taxon>Multicrustacea</taxon>
        <taxon>Malacostraca</taxon>
        <taxon>Eumalacostraca</taxon>
        <taxon>Eucarida</taxon>
        <taxon>Decapoda</taxon>
        <taxon>Pleocyemata</taxon>
        <taxon>Brachyura</taxon>
        <taxon>Eubrachyura</taxon>
        <taxon>Portunoidea</taxon>
        <taxon>Portunidae</taxon>
        <taxon>Portuninae</taxon>
        <taxon>Scylla</taxon>
    </lineage>
</organism>
<evidence type="ECO:0000313" key="2">
    <source>
        <dbReference type="EMBL" id="KAK8372363.1"/>
    </source>
</evidence>
<proteinExistence type="predicted"/>
<dbReference type="Proteomes" id="UP001487740">
    <property type="component" value="Unassembled WGS sequence"/>
</dbReference>
<accession>A0AAW0SB74</accession>
<reference evidence="2 3" key="1">
    <citation type="submission" date="2023-03" db="EMBL/GenBank/DDBJ databases">
        <title>High-quality genome of Scylla paramamosain provides insights in environmental adaptation.</title>
        <authorList>
            <person name="Zhang L."/>
        </authorList>
    </citation>
    <scope>NUCLEOTIDE SEQUENCE [LARGE SCALE GENOMIC DNA]</scope>
    <source>
        <strain evidence="2">LZ_2023a</strain>
        <tissue evidence="2">Muscle</tissue>
    </source>
</reference>
<comment type="caution">
    <text evidence="2">The sequence shown here is derived from an EMBL/GenBank/DDBJ whole genome shotgun (WGS) entry which is preliminary data.</text>
</comment>
<feature type="compositionally biased region" description="Basic residues" evidence="1">
    <location>
        <begin position="15"/>
        <end position="30"/>
    </location>
</feature>
<feature type="non-terminal residue" evidence="2">
    <location>
        <position position="1"/>
    </location>
</feature>
<name>A0AAW0SB74_SCYPA</name>